<proteinExistence type="predicted"/>
<dbReference type="PROSITE" id="PS50811">
    <property type="entry name" value="WRKY"/>
    <property type="match status" value="1"/>
</dbReference>
<dbReference type="SMART" id="SM00774">
    <property type="entry name" value="WRKY"/>
    <property type="match status" value="1"/>
</dbReference>
<keyword evidence="3" id="KW-0238">DNA-binding</keyword>
<dbReference type="EMBL" id="JAMSHJ010000002">
    <property type="protein sequence ID" value="KAI5435407.1"/>
    <property type="molecule type" value="Genomic_DNA"/>
</dbReference>
<dbReference type="Gramene" id="Psat02G0200500-T2">
    <property type="protein sequence ID" value="KAI5435407.1"/>
    <property type="gene ID" value="KIW84_022005"/>
</dbReference>
<sequence>MNNNIPESVRKRVIIKELVKGQEAATKLKFLLQNEQNPFGDGSLLSYKLAANVLRSFTEALSIVSQPGCEDFLNLLNPGENGSPVLSDTGIDPPAGDSAGSVVKKSLRGSYKRRKCADTWSIVSQTTVDNHSWKKYGQKGIMNSEYPRCTFKHDHGCLAIKQVQKTQDKPDVYQITYIGIHTCNNTTNVTDKQKQELVVSDDVADAVLVFVSKSSNGVLN</sequence>
<evidence type="ECO:0000256" key="3">
    <source>
        <dbReference type="ARBA" id="ARBA00023125"/>
    </source>
</evidence>
<dbReference type="Gene3D" id="2.20.25.80">
    <property type="entry name" value="WRKY domain"/>
    <property type="match status" value="1"/>
</dbReference>
<evidence type="ECO:0000313" key="8">
    <source>
        <dbReference type="Proteomes" id="UP001058974"/>
    </source>
</evidence>
<feature type="domain" description="WRKY" evidence="6">
    <location>
        <begin position="129"/>
        <end position="186"/>
    </location>
</feature>
<dbReference type="InterPro" id="IPR036576">
    <property type="entry name" value="WRKY_dom_sf"/>
</dbReference>
<dbReference type="Proteomes" id="UP001058974">
    <property type="component" value="Chromosome 2"/>
</dbReference>
<gene>
    <name evidence="7" type="ORF">KIW84_022005</name>
</gene>
<evidence type="ECO:0000256" key="2">
    <source>
        <dbReference type="ARBA" id="ARBA00023015"/>
    </source>
</evidence>
<dbReference type="Pfam" id="PF03106">
    <property type="entry name" value="WRKY"/>
    <property type="match status" value="1"/>
</dbReference>
<evidence type="ECO:0000256" key="5">
    <source>
        <dbReference type="ARBA" id="ARBA00023242"/>
    </source>
</evidence>
<accession>A0A9D4Y9P2</accession>
<dbReference type="InterPro" id="IPR003657">
    <property type="entry name" value="WRKY_dom"/>
</dbReference>
<organism evidence="7 8">
    <name type="scientific">Pisum sativum</name>
    <name type="common">Garden pea</name>
    <name type="synonym">Lathyrus oleraceus</name>
    <dbReference type="NCBI Taxonomy" id="3888"/>
    <lineage>
        <taxon>Eukaryota</taxon>
        <taxon>Viridiplantae</taxon>
        <taxon>Streptophyta</taxon>
        <taxon>Embryophyta</taxon>
        <taxon>Tracheophyta</taxon>
        <taxon>Spermatophyta</taxon>
        <taxon>Magnoliopsida</taxon>
        <taxon>eudicotyledons</taxon>
        <taxon>Gunneridae</taxon>
        <taxon>Pentapetalae</taxon>
        <taxon>rosids</taxon>
        <taxon>fabids</taxon>
        <taxon>Fabales</taxon>
        <taxon>Fabaceae</taxon>
        <taxon>Papilionoideae</taxon>
        <taxon>50 kb inversion clade</taxon>
        <taxon>NPAAA clade</taxon>
        <taxon>Hologalegina</taxon>
        <taxon>IRL clade</taxon>
        <taxon>Fabeae</taxon>
        <taxon>Lathyrus</taxon>
    </lineage>
</organism>
<dbReference type="GO" id="GO:0043565">
    <property type="term" value="F:sequence-specific DNA binding"/>
    <property type="evidence" value="ECO:0007669"/>
    <property type="project" value="InterPro"/>
</dbReference>
<keyword evidence="4" id="KW-0804">Transcription</keyword>
<dbReference type="AlphaFoldDB" id="A0A9D4Y9P2"/>
<evidence type="ECO:0000256" key="1">
    <source>
        <dbReference type="ARBA" id="ARBA00004123"/>
    </source>
</evidence>
<reference evidence="7 8" key="1">
    <citation type="journal article" date="2022" name="Nat. Genet.">
        <title>Improved pea reference genome and pan-genome highlight genomic features and evolutionary characteristics.</title>
        <authorList>
            <person name="Yang T."/>
            <person name="Liu R."/>
            <person name="Luo Y."/>
            <person name="Hu S."/>
            <person name="Wang D."/>
            <person name="Wang C."/>
            <person name="Pandey M.K."/>
            <person name="Ge S."/>
            <person name="Xu Q."/>
            <person name="Li N."/>
            <person name="Li G."/>
            <person name="Huang Y."/>
            <person name="Saxena R.K."/>
            <person name="Ji Y."/>
            <person name="Li M."/>
            <person name="Yan X."/>
            <person name="He Y."/>
            <person name="Liu Y."/>
            <person name="Wang X."/>
            <person name="Xiang C."/>
            <person name="Varshney R.K."/>
            <person name="Ding H."/>
            <person name="Gao S."/>
            <person name="Zong X."/>
        </authorList>
    </citation>
    <scope>NUCLEOTIDE SEQUENCE [LARGE SCALE GENOMIC DNA]</scope>
    <source>
        <strain evidence="7 8">cv. Zhongwan 6</strain>
    </source>
</reference>
<keyword evidence="2" id="KW-0805">Transcription regulation</keyword>
<dbReference type="InterPro" id="IPR044810">
    <property type="entry name" value="WRKY_plant"/>
</dbReference>
<evidence type="ECO:0000259" key="6">
    <source>
        <dbReference type="PROSITE" id="PS50811"/>
    </source>
</evidence>
<dbReference type="GO" id="GO:0005634">
    <property type="term" value="C:nucleus"/>
    <property type="evidence" value="ECO:0007669"/>
    <property type="project" value="UniProtKB-SubCell"/>
</dbReference>
<evidence type="ECO:0000256" key="4">
    <source>
        <dbReference type="ARBA" id="ARBA00023163"/>
    </source>
</evidence>
<evidence type="ECO:0000313" key="7">
    <source>
        <dbReference type="EMBL" id="KAI5435407.1"/>
    </source>
</evidence>
<dbReference type="PANTHER" id="PTHR31282">
    <property type="entry name" value="WRKY TRANSCRIPTION FACTOR 21-RELATED"/>
    <property type="match status" value="1"/>
</dbReference>
<keyword evidence="8" id="KW-1185">Reference proteome</keyword>
<comment type="caution">
    <text evidence="7">The sequence shown here is derived from an EMBL/GenBank/DDBJ whole genome shotgun (WGS) entry which is preliminary data.</text>
</comment>
<protein>
    <recommendedName>
        <fullName evidence="6">WRKY domain-containing protein</fullName>
    </recommendedName>
</protein>
<keyword evidence="5" id="KW-0539">Nucleus</keyword>
<dbReference type="GO" id="GO:0003700">
    <property type="term" value="F:DNA-binding transcription factor activity"/>
    <property type="evidence" value="ECO:0007669"/>
    <property type="project" value="InterPro"/>
</dbReference>
<dbReference type="SUPFAM" id="SSF118290">
    <property type="entry name" value="WRKY DNA-binding domain"/>
    <property type="match status" value="1"/>
</dbReference>
<comment type="subcellular location">
    <subcellularLocation>
        <location evidence="1">Nucleus</location>
    </subcellularLocation>
</comment>
<name>A0A9D4Y9P2_PEA</name>